<keyword evidence="3" id="KW-0963">Cytoplasm</keyword>
<dbReference type="SUPFAM" id="SSF55307">
    <property type="entry name" value="Tubulin C-terminal domain-like"/>
    <property type="match status" value="1"/>
</dbReference>
<feature type="region of interest" description="Disordered" evidence="9">
    <location>
        <begin position="1"/>
        <end position="30"/>
    </location>
</feature>
<keyword evidence="5" id="KW-0547">Nucleotide-binding</keyword>
<dbReference type="GO" id="GO:0007017">
    <property type="term" value="P:microtubule-based process"/>
    <property type="evidence" value="ECO:0007669"/>
    <property type="project" value="InterPro"/>
</dbReference>
<keyword evidence="6" id="KW-0342">GTP-binding</keyword>
<evidence type="ECO:0000256" key="3">
    <source>
        <dbReference type="ARBA" id="ARBA00022490"/>
    </source>
</evidence>
<evidence type="ECO:0000256" key="7">
    <source>
        <dbReference type="ARBA" id="ARBA00023212"/>
    </source>
</evidence>
<dbReference type="InterPro" id="IPR000217">
    <property type="entry name" value="Tubulin"/>
</dbReference>
<evidence type="ECO:0000256" key="4">
    <source>
        <dbReference type="ARBA" id="ARBA00022701"/>
    </source>
</evidence>
<evidence type="ECO:0000256" key="2">
    <source>
        <dbReference type="ARBA" id="ARBA00009636"/>
    </source>
</evidence>
<sequence length="359" mass="40057">SSGQSSRVPRHPHKDEGEREHPGRPVRHQTGTKFWEVIPRHRPQQINVYYNESSSHKYVPRAILVDLEPRTMDSARSGAFGHLFRPDSFIYGQTDPLAGGGTGLGMGMLLISKVRKEYPNHIMNTLSVVPSSKMTDTMVVPYRDILSIHQLVENTDGTYCTDNEALYDDICSCALKLPTPTYRNLNHLGSATRVTTCLHFPGQLNADLRKLAMNMVPFQRLHFMSGFTLGQPAVPRPNSTRGGQGDAQHAEQEQQLLCGVAPQQREDGCVRHPAAGAEDVGHFHRQQHGHPGGVRAHLGAVHAHVPRKAFLHWCTGKGIEEMEFTEAESNMKGLVSEYQQYQATMAFEQGELEEEEGEH</sequence>
<reference evidence="11" key="1">
    <citation type="journal article" date="2021" name="Evol. Appl.">
        <title>The genome of the Pyrenean desman and the effects of bottlenecks and inbreeding on the genomic landscape of an endangered species.</title>
        <authorList>
            <person name="Escoda L."/>
            <person name="Castresana J."/>
        </authorList>
    </citation>
    <scope>NUCLEOTIDE SEQUENCE</scope>
    <source>
        <strain evidence="11">IBE-C5619</strain>
    </source>
</reference>
<dbReference type="Gene3D" id="3.40.50.1440">
    <property type="entry name" value="Tubulin/FtsZ, GTPase domain"/>
    <property type="match status" value="2"/>
</dbReference>
<organism evidence="11 12">
    <name type="scientific">Galemys pyrenaicus</name>
    <name type="common">Iberian desman</name>
    <name type="synonym">Pyrenean desman</name>
    <dbReference type="NCBI Taxonomy" id="202257"/>
    <lineage>
        <taxon>Eukaryota</taxon>
        <taxon>Metazoa</taxon>
        <taxon>Chordata</taxon>
        <taxon>Craniata</taxon>
        <taxon>Vertebrata</taxon>
        <taxon>Euteleostomi</taxon>
        <taxon>Mammalia</taxon>
        <taxon>Eutheria</taxon>
        <taxon>Laurasiatheria</taxon>
        <taxon>Eulipotyphla</taxon>
        <taxon>Talpidae</taxon>
        <taxon>Galemys</taxon>
    </lineage>
</organism>
<dbReference type="AlphaFoldDB" id="A0A8J5Z993"/>
<dbReference type="Proteomes" id="UP000700334">
    <property type="component" value="Unassembled WGS sequence"/>
</dbReference>
<feature type="compositionally biased region" description="Basic and acidic residues" evidence="9">
    <location>
        <begin position="13"/>
        <end position="23"/>
    </location>
</feature>
<gene>
    <name evidence="11" type="ORF">J0S82_009760</name>
</gene>
<feature type="non-terminal residue" evidence="11">
    <location>
        <position position="359"/>
    </location>
</feature>
<dbReference type="PANTHER" id="PTHR11588">
    <property type="entry name" value="TUBULIN"/>
    <property type="match status" value="1"/>
</dbReference>
<comment type="similarity">
    <text evidence="2">Belongs to the tubulin family.</text>
</comment>
<keyword evidence="7" id="KW-0206">Cytoskeleton</keyword>
<keyword evidence="12" id="KW-1185">Reference proteome</keyword>
<protein>
    <submittedName>
        <fullName evidence="11">Tubulin beta-3 chain</fullName>
    </submittedName>
</protein>
<dbReference type="InterPro" id="IPR036525">
    <property type="entry name" value="Tubulin/FtsZ_GTPase_sf"/>
</dbReference>
<keyword evidence="4" id="KW-0493">Microtubule</keyword>
<evidence type="ECO:0000256" key="5">
    <source>
        <dbReference type="ARBA" id="ARBA00022741"/>
    </source>
</evidence>
<dbReference type="InterPro" id="IPR023123">
    <property type="entry name" value="Tubulin_C"/>
</dbReference>
<dbReference type="GO" id="GO:0005525">
    <property type="term" value="F:GTP binding"/>
    <property type="evidence" value="ECO:0007669"/>
    <property type="project" value="UniProtKB-KW"/>
</dbReference>
<dbReference type="InterPro" id="IPR003008">
    <property type="entry name" value="Tubulin_FtsZ_GTPase"/>
</dbReference>
<dbReference type="InterPro" id="IPR008280">
    <property type="entry name" value="Tub_FtsZ_C"/>
</dbReference>
<dbReference type="GO" id="GO:0005874">
    <property type="term" value="C:microtubule"/>
    <property type="evidence" value="ECO:0007669"/>
    <property type="project" value="UniProtKB-KW"/>
</dbReference>
<comment type="caution">
    <text evidence="11">The sequence shown here is derived from an EMBL/GenBank/DDBJ whole genome shotgun (WGS) entry which is preliminary data.</text>
</comment>
<dbReference type="Gene3D" id="1.10.287.600">
    <property type="entry name" value="Helix hairpin bin"/>
    <property type="match status" value="1"/>
</dbReference>
<evidence type="ECO:0000256" key="9">
    <source>
        <dbReference type="SAM" id="MobiDB-lite"/>
    </source>
</evidence>
<dbReference type="Pfam" id="PF00091">
    <property type="entry name" value="Tubulin"/>
    <property type="match status" value="1"/>
</dbReference>
<dbReference type="SUPFAM" id="SSF52490">
    <property type="entry name" value="Tubulin nucleotide-binding domain-like"/>
    <property type="match status" value="1"/>
</dbReference>
<evidence type="ECO:0000259" key="10">
    <source>
        <dbReference type="SMART" id="SM00864"/>
    </source>
</evidence>
<evidence type="ECO:0000313" key="12">
    <source>
        <dbReference type="Proteomes" id="UP000700334"/>
    </source>
</evidence>
<proteinExistence type="inferred from homology"/>
<dbReference type="EMBL" id="JAGFMF010012288">
    <property type="protein sequence ID" value="KAG8504588.1"/>
    <property type="molecule type" value="Genomic_DNA"/>
</dbReference>
<name>A0A8J5Z993_GALPY</name>
<dbReference type="SMART" id="SM00864">
    <property type="entry name" value="Tubulin"/>
    <property type="match status" value="1"/>
</dbReference>
<accession>A0A8J5Z993</accession>
<evidence type="ECO:0000256" key="1">
    <source>
        <dbReference type="ARBA" id="ARBA00004245"/>
    </source>
</evidence>
<feature type="region of interest" description="Disordered" evidence="9">
    <location>
        <begin position="232"/>
        <end position="251"/>
    </location>
</feature>
<feature type="coiled-coil region" evidence="8">
    <location>
        <begin position="324"/>
        <end position="358"/>
    </location>
</feature>
<evidence type="ECO:0000313" key="11">
    <source>
        <dbReference type="EMBL" id="KAG8504588.1"/>
    </source>
</evidence>
<comment type="subcellular location">
    <subcellularLocation>
        <location evidence="1">Cytoplasm</location>
        <location evidence="1">Cytoskeleton</location>
    </subcellularLocation>
</comment>
<feature type="non-terminal residue" evidence="11">
    <location>
        <position position="1"/>
    </location>
</feature>
<evidence type="ECO:0000256" key="6">
    <source>
        <dbReference type="ARBA" id="ARBA00023134"/>
    </source>
</evidence>
<feature type="domain" description="Tubulin/FtsZ GTPase" evidence="10">
    <location>
        <begin position="46"/>
        <end position="202"/>
    </location>
</feature>
<evidence type="ECO:0000256" key="8">
    <source>
        <dbReference type="SAM" id="Coils"/>
    </source>
</evidence>
<keyword evidence="8" id="KW-0175">Coiled coil</keyword>